<reference evidence="1" key="2">
    <citation type="submission" date="2022-06" db="UniProtKB">
        <authorList>
            <consortium name="EnsemblMetazoa"/>
        </authorList>
    </citation>
    <scope>IDENTIFICATION</scope>
    <source>
        <strain evidence="1">PS312</strain>
    </source>
</reference>
<evidence type="ECO:0000313" key="1">
    <source>
        <dbReference type="EnsemblMetazoa" id="PPA44325.1"/>
    </source>
</evidence>
<name>A0A2A6BQF0_PRIPA</name>
<accession>A0A8R1V1Y3</accession>
<protein>
    <submittedName>
        <fullName evidence="1">Uncharacterized protein</fullName>
    </submittedName>
</protein>
<dbReference type="AlphaFoldDB" id="A0A2A6BQF0"/>
<evidence type="ECO:0000313" key="2">
    <source>
        <dbReference type="Proteomes" id="UP000005239"/>
    </source>
</evidence>
<gene>
    <name evidence="1" type="primary">WBGene00282694</name>
</gene>
<dbReference type="EnsemblMetazoa" id="PPA44325.1">
    <property type="protein sequence ID" value="PPA44325.1"/>
    <property type="gene ID" value="WBGene00282694"/>
</dbReference>
<proteinExistence type="predicted"/>
<keyword evidence="2" id="KW-1185">Reference proteome</keyword>
<reference evidence="2" key="1">
    <citation type="journal article" date="2008" name="Nat. Genet.">
        <title>The Pristionchus pacificus genome provides a unique perspective on nematode lifestyle and parasitism.</title>
        <authorList>
            <person name="Dieterich C."/>
            <person name="Clifton S.W."/>
            <person name="Schuster L.N."/>
            <person name="Chinwalla A."/>
            <person name="Delehaunty K."/>
            <person name="Dinkelacker I."/>
            <person name="Fulton L."/>
            <person name="Fulton R."/>
            <person name="Godfrey J."/>
            <person name="Minx P."/>
            <person name="Mitreva M."/>
            <person name="Roeseler W."/>
            <person name="Tian H."/>
            <person name="Witte H."/>
            <person name="Yang S.P."/>
            <person name="Wilson R.K."/>
            <person name="Sommer R.J."/>
        </authorList>
    </citation>
    <scope>NUCLEOTIDE SEQUENCE [LARGE SCALE GENOMIC DNA]</scope>
    <source>
        <strain evidence="2">PS312</strain>
    </source>
</reference>
<accession>A0A2A6BQF0</accession>
<organism evidence="1 2">
    <name type="scientific">Pristionchus pacificus</name>
    <name type="common">Parasitic nematode worm</name>
    <dbReference type="NCBI Taxonomy" id="54126"/>
    <lineage>
        <taxon>Eukaryota</taxon>
        <taxon>Metazoa</taxon>
        <taxon>Ecdysozoa</taxon>
        <taxon>Nematoda</taxon>
        <taxon>Chromadorea</taxon>
        <taxon>Rhabditida</taxon>
        <taxon>Rhabditina</taxon>
        <taxon>Diplogasteromorpha</taxon>
        <taxon>Diplogasteroidea</taxon>
        <taxon>Neodiplogasteridae</taxon>
        <taxon>Pristionchus</taxon>
    </lineage>
</organism>
<dbReference type="Proteomes" id="UP000005239">
    <property type="component" value="Unassembled WGS sequence"/>
</dbReference>
<sequence length="71" mass="8452">MLQVLQLRLQQLGRTTFVCLLALSGLGWDSVLREREWRGEEGDGGGGVEKWRRREEKMRKKNRLRSAMRWH</sequence>